<dbReference type="GO" id="GO:0005524">
    <property type="term" value="F:ATP binding"/>
    <property type="evidence" value="ECO:0007669"/>
    <property type="project" value="UniProtKB-KW"/>
</dbReference>
<dbReference type="InterPro" id="IPR006336">
    <property type="entry name" value="GCS2"/>
</dbReference>
<dbReference type="AlphaFoldDB" id="A0A2M8PHL0"/>
<evidence type="ECO:0000256" key="2">
    <source>
        <dbReference type="ARBA" id="ARBA00022741"/>
    </source>
</evidence>
<gene>
    <name evidence="6" type="ORF">CUN49_02295</name>
</gene>
<dbReference type="PANTHER" id="PTHR36510">
    <property type="entry name" value="GLUTAMATE--CYSTEINE LIGASE 2-RELATED"/>
    <property type="match status" value="1"/>
</dbReference>
<sequence length="393" mass="44521">MLSSVQEQRAMFRPPLTLGVEEEFMIVDSHTRALSPSVRDILARSRQTLGDQVKAEFMQSQIEIATGICQAVSEVREQLIQLRRGVNAAAEAFGKRIVAAATHPFSQVHEQPISEGERYSELATDMQYVARRLVIFGMHIHIGFGEGEAARALLIDVMNQLRYFLPQLLAISTSSPFWHGRNTGLKSYRCVVFENLPRTGIPPVFSSYEEYDRMVDLFASAGSLSKGGGKDPSRIWWDVRPNPRIGTLEVRVPDVCSTVDEAVCLTAVVQALVVKLLKLRARNQSWRLYRTELLRENKWRAQRYGIEGELIDFGRGKAVPVAQIWEETLEFLDDVLDELGTRREVEYVRHILQHGTSADRQLATYYQALDDGCSSEEAFRLVMDRLMEETVGN</sequence>
<keyword evidence="2 5" id="KW-0547">Nucleotide-binding</keyword>
<evidence type="ECO:0000256" key="3">
    <source>
        <dbReference type="ARBA" id="ARBA00022840"/>
    </source>
</evidence>
<keyword evidence="1 5" id="KW-0436">Ligase</keyword>
<comment type="catalytic activity">
    <reaction evidence="4 5">
        <text>L-cysteine + L-glutamate + ATP = gamma-L-glutamyl-L-cysteine + ADP + phosphate + H(+)</text>
        <dbReference type="Rhea" id="RHEA:13285"/>
        <dbReference type="ChEBI" id="CHEBI:15378"/>
        <dbReference type="ChEBI" id="CHEBI:29985"/>
        <dbReference type="ChEBI" id="CHEBI:30616"/>
        <dbReference type="ChEBI" id="CHEBI:35235"/>
        <dbReference type="ChEBI" id="CHEBI:43474"/>
        <dbReference type="ChEBI" id="CHEBI:58173"/>
        <dbReference type="ChEBI" id="CHEBI:456216"/>
        <dbReference type="EC" id="6.3.2.2"/>
    </reaction>
</comment>
<dbReference type="GO" id="GO:0042398">
    <property type="term" value="P:modified amino acid biosynthetic process"/>
    <property type="evidence" value="ECO:0007669"/>
    <property type="project" value="InterPro"/>
</dbReference>
<dbReference type="NCBIfam" id="TIGR02050">
    <property type="entry name" value="gshA_cyan_rel"/>
    <property type="match status" value="1"/>
</dbReference>
<comment type="caution">
    <text evidence="6">The sequence shown here is derived from an EMBL/GenBank/DDBJ whole genome shotgun (WGS) entry which is preliminary data.</text>
</comment>
<protein>
    <recommendedName>
        <fullName evidence="5">Putative glutamate--cysteine ligase 2</fullName>
        <ecNumber evidence="5">6.3.2.2</ecNumber>
    </recommendedName>
    <alternativeName>
        <fullName evidence="5">Gamma-glutamylcysteine synthetase 2</fullName>
        <shortName evidence="5">GCS 2</shortName>
        <shortName evidence="5">Gamma-GCS 2</shortName>
    </alternativeName>
</protein>
<dbReference type="HAMAP" id="MF_01609">
    <property type="entry name" value="Glu_cys_ligase_2"/>
    <property type="match status" value="1"/>
</dbReference>
<comment type="similarity">
    <text evidence="5">Belongs to the glutamate--cysteine ligase type 2 family. YbdK subfamily.</text>
</comment>
<dbReference type="Pfam" id="PF04107">
    <property type="entry name" value="GCS2"/>
    <property type="match status" value="1"/>
</dbReference>
<dbReference type="InterPro" id="IPR050141">
    <property type="entry name" value="GCL_type2/YbdK_subfam"/>
</dbReference>
<evidence type="ECO:0000313" key="7">
    <source>
        <dbReference type="Proteomes" id="UP000229681"/>
    </source>
</evidence>
<dbReference type="Gene3D" id="3.30.590.20">
    <property type="match status" value="1"/>
</dbReference>
<dbReference type="Proteomes" id="UP000229681">
    <property type="component" value="Unassembled WGS sequence"/>
</dbReference>
<dbReference type="NCBIfam" id="NF010039">
    <property type="entry name" value="PRK13515.1"/>
    <property type="match status" value="1"/>
</dbReference>
<evidence type="ECO:0000256" key="5">
    <source>
        <dbReference type="HAMAP-Rule" id="MF_01609"/>
    </source>
</evidence>
<organism evidence="6 7">
    <name type="scientific">Candidatus Thermofonsia Clade 1 bacterium</name>
    <dbReference type="NCBI Taxonomy" id="2364210"/>
    <lineage>
        <taxon>Bacteria</taxon>
        <taxon>Bacillati</taxon>
        <taxon>Chloroflexota</taxon>
        <taxon>Candidatus Thermofontia</taxon>
        <taxon>Candidatus Thermofonsia Clade 1</taxon>
    </lineage>
</organism>
<comment type="function">
    <text evidence="5">ATP-dependent carboxylate-amine ligase which exhibits weak glutamate--cysteine ligase activity.</text>
</comment>
<dbReference type="InterPro" id="IPR014746">
    <property type="entry name" value="Gln_synth/guanido_kin_cat_dom"/>
</dbReference>
<dbReference type="SUPFAM" id="SSF55931">
    <property type="entry name" value="Glutamine synthetase/guanido kinase"/>
    <property type="match status" value="1"/>
</dbReference>
<evidence type="ECO:0000256" key="4">
    <source>
        <dbReference type="ARBA" id="ARBA00048819"/>
    </source>
</evidence>
<dbReference type="EC" id="6.3.2.2" evidence="5"/>
<proteinExistence type="inferred from homology"/>
<dbReference type="GO" id="GO:0004357">
    <property type="term" value="F:glutamate-cysteine ligase activity"/>
    <property type="evidence" value="ECO:0007669"/>
    <property type="project" value="UniProtKB-EC"/>
</dbReference>
<dbReference type="EMBL" id="PGTM01000017">
    <property type="protein sequence ID" value="PJF37039.1"/>
    <property type="molecule type" value="Genomic_DNA"/>
</dbReference>
<keyword evidence="3 5" id="KW-0067">ATP-binding</keyword>
<name>A0A2M8PHL0_9CHLR</name>
<accession>A0A2M8PHL0</accession>
<dbReference type="PANTHER" id="PTHR36510:SF1">
    <property type="entry name" value="GLUTAMATE--CYSTEINE LIGASE 2-RELATED"/>
    <property type="match status" value="1"/>
</dbReference>
<evidence type="ECO:0000313" key="6">
    <source>
        <dbReference type="EMBL" id="PJF37039.1"/>
    </source>
</evidence>
<evidence type="ECO:0000256" key="1">
    <source>
        <dbReference type="ARBA" id="ARBA00022598"/>
    </source>
</evidence>
<dbReference type="InterPro" id="IPR011793">
    <property type="entry name" value="YbdK"/>
</dbReference>
<reference evidence="6 7" key="1">
    <citation type="submission" date="2017-11" db="EMBL/GenBank/DDBJ databases">
        <title>Evolution of Phototrophy in the Chloroflexi Phylum Driven by Horizontal Gene Transfer.</title>
        <authorList>
            <person name="Ward L.M."/>
            <person name="Hemp J."/>
            <person name="Shih P.M."/>
            <person name="Mcglynn S.E."/>
            <person name="Fischer W."/>
        </authorList>
    </citation>
    <scope>NUCLEOTIDE SEQUENCE [LARGE SCALE GENOMIC DNA]</scope>
    <source>
        <strain evidence="6">JP3_13</strain>
    </source>
</reference>